<comment type="caution">
    <text evidence="1">The sequence shown here is derived from an EMBL/GenBank/DDBJ whole genome shotgun (WGS) entry which is preliminary data.</text>
</comment>
<dbReference type="RefSeq" id="WP_050004543.1">
    <property type="nucleotide sequence ID" value="NZ_JBBNKJ010000003.1"/>
</dbReference>
<dbReference type="Proteomes" id="UP000032483">
    <property type="component" value="Unassembled WGS sequence"/>
</dbReference>
<keyword evidence="2" id="KW-1185">Reference proteome</keyword>
<dbReference type="EMBL" id="JXXK01000002">
    <property type="protein sequence ID" value="KJF41230.1"/>
    <property type="molecule type" value="Genomic_DNA"/>
</dbReference>
<organism evidence="1 2">
    <name type="scientific">Ruthenibacterium lactatiformans</name>
    <dbReference type="NCBI Taxonomy" id="1550024"/>
    <lineage>
        <taxon>Bacteria</taxon>
        <taxon>Bacillati</taxon>
        <taxon>Bacillota</taxon>
        <taxon>Clostridia</taxon>
        <taxon>Eubacteriales</taxon>
        <taxon>Oscillospiraceae</taxon>
        <taxon>Ruthenibacterium</taxon>
    </lineage>
</organism>
<accession>A0A0D8J2Q6</accession>
<sequence>MDDLISRKALLEAAEHNVEFQEGIVDVYILESILAGMPAVDATPVVHGRWDDSGCFKFLDCKIAVRCSICGGCLTEKEYAESVWNFCPVCGAKMDGGNDND</sequence>
<name>A0A0D8J2Q6_9FIRM</name>
<dbReference type="GeneID" id="42855655"/>
<dbReference type="AlphaFoldDB" id="A0A0D8J2Q6"/>
<reference evidence="1" key="1">
    <citation type="submission" date="2015-02" db="EMBL/GenBank/DDBJ databases">
        <title>A novel member of the family Ruminococcaceae isolated from human feces.</title>
        <authorList>
            <person name="Shkoporov A.N."/>
            <person name="Chaplin A.V."/>
            <person name="Motuzova O.V."/>
            <person name="Kafarskaia L.I."/>
            <person name="Khokhlova E.V."/>
            <person name="Efimov B.A."/>
        </authorList>
    </citation>
    <scope>NUCLEOTIDE SEQUENCE [LARGE SCALE GENOMIC DNA]</scope>
    <source>
        <strain evidence="1">585-1</strain>
    </source>
</reference>
<gene>
    <name evidence="1" type="ORF">TQ39_03265</name>
</gene>
<evidence type="ECO:0000313" key="1">
    <source>
        <dbReference type="EMBL" id="KJF41230.1"/>
    </source>
</evidence>
<evidence type="ECO:0000313" key="2">
    <source>
        <dbReference type="Proteomes" id="UP000032483"/>
    </source>
</evidence>
<protein>
    <submittedName>
        <fullName evidence="1">Uncharacterized protein</fullName>
    </submittedName>
</protein>
<proteinExistence type="predicted"/>